<evidence type="ECO:0000313" key="2">
    <source>
        <dbReference type="EMBL" id="KKL56842.1"/>
    </source>
</evidence>
<accession>A0A0F9G0D8</accession>
<keyword evidence="1" id="KW-0812">Transmembrane</keyword>
<protein>
    <submittedName>
        <fullName evidence="2">Uncharacterized protein</fullName>
    </submittedName>
</protein>
<keyword evidence="1" id="KW-0472">Membrane</keyword>
<evidence type="ECO:0000256" key="1">
    <source>
        <dbReference type="SAM" id="Phobius"/>
    </source>
</evidence>
<name>A0A0F9G0D8_9ZZZZ</name>
<keyword evidence="1" id="KW-1133">Transmembrane helix</keyword>
<dbReference type="EMBL" id="LAZR01030357">
    <property type="protein sequence ID" value="KKL56842.1"/>
    <property type="molecule type" value="Genomic_DNA"/>
</dbReference>
<feature type="transmembrane region" description="Helical" evidence="1">
    <location>
        <begin position="31"/>
        <end position="48"/>
    </location>
</feature>
<gene>
    <name evidence="2" type="ORF">LCGC14_2241370</name>
</gene>
<organism evidence="2">
    <name type="scientific">marine sediment metagenome</name>
    <dbReference type="NCBI Taxonomy" id="412755"/>
    <lineage>
        <taxon>unclassified sequences</taxon>
        <taxon>metagenomes</taxon>
        <taxon>ecological metagenomes</taxon>
    </lineage>
</organism>
<sequence length="82" mass="9811">MVDWYKRLIWGWTTKRPWTYVIRDTWHKAEFLWIIGLVALGVAMGHNFDWLEVLKIMGIFTAGFTFGHFFWGKKYIPNQQGS</sequence>
<dbReference type="AlphaFoldDB" id="A0A0F9G0D8"/>
<feature type="transmembrane region" description="Helical" evidence="1">
    <location>
        <begin position="54"/>
        <end position="72"/>
    </location>
</feature>
<comment type="caution">
    <text evidence="2">The sequence shown here is derived from an EMBL/GenBank/DDBJ whole genome shotgun (WGS) entry which is preliminary data.</text>
</comment>
<reference evidence="2" key="1">
    <citation type="journal article" date="2015" name="Nature">
        <title>Complex archaea that bridge the gap between prokaryotes and eukaryotes.</title>
        <authorList>
            <person name="Spang A."/>
            <person name="Saw J.H."/>
            <person name="Jorgensen S.L."/>
            <person name="Zaremba-Niedzwiedzka K."/>
            <person name="Martijn J."/>
            <person name="Lind A.E."/>
            <person name="van Eijk R."/>
            <person name="Schleper C."/>
            <person name="Guy L."/>
            <person name="Ettema T.J."/>
        </authorList>
    </citation>
    <scope>NUCLEOTIDE SEQUENCE</scope>
</reference>
<proteinExistence type="predicted"/>